<comment type="similarity">
    <text evidence="2 8">Belongs to the Wnt family.</text>
</comment>
<dbReference type="Pfam" id="PF00110">
    <property type="entry name" value="wnt"/>
    <property type="match status" value="1"/>
</dbReference>
<protein>
    <recommendedName>
        <fullName evidence="8">Protein Wnt</fullName>
    </recommendedName>
</protein>
<dbReference type="GO" id="GO:0060070">
    <property type="term" value="P:canonical Wnt signaling pathway"/>
    <property type="evidence" value="ECO:0007669"/>
    <property type="project" value="TreeGrafter"/>
</dbReference>
<evidence type="ECO:0000256" key="2">
    <source>
        <dbReference type="ARBA" id="ARBA00005683"/>
    </source>
</evidence>
<evidence type="ECO:0000256" key="3">
    <source>
        <dbReference type="ARBA" id="ARBA00022473"/>
    </source>
</evidence>
<dbReference type="AlphaFoldDB" id="A0A175BZM1"/>
<evidence type="ECO:0000256" key="6">
    <source>
        <dbReference type="ARBA" id="ARBA00022687"/>
    </source>
</evidence>
<keyword evidence="5" id="KW-0272">Extracellular matrix</keyword>
<organism evidence="9">
    <name type="scientific">Halisarca dujardinii</name>
    <name type="common">Dujardin's slime sponge</name>
    <dbReference type="NCBI Taxonomy" id="2583056"/>
    <lineage>
        <taxon>Eukaryota</taxon>
        <taxon>Metazoa</taxon>
        <taxon>Porifera</taxon>
        <taxon>Demospongiae</taxon>
        <taxon>Verongimorpha</taxon>
        <taxon>Chondrillida</taxon>
        <taxon>Halisarcidae</taxon>
        <taxon>Halisarca</taxon>
    </lineage>
</organism>
<evidence type="ECO:0000256" key="7">
    <source>
        <dbReference type="ARBA" id="ARBA00023157"/>
    </source>
</evidence>
<dbReference type="GO" id="GO:0005615">
    <property type="term" value="C:extracellular space"/>
    <property type="evidence" value="ECO:0007669"/>
    <property type="project" value="TreeGrafter"/>
</dbReference>
<comment type="subcellular location">
    <subcellularLocation>
        <location evidence="1 8">Secreted</location>
        <location evidence="1 8">Extracellular space</location>
        <location evidence="1 8">Extracellular matrix</location>
    </subcellularLocation>
</comment>
<evidence type="ECO:0000313" key="9">
    <source>
        <dbReference type="EMBL" id="CUW00360.1"/>
    </source>
</evidence>
<reference evidence="9" key="1">
    <citation type="submission" date="2015-12" db="EMBL/GenBank/DDBJ databases">
        <title>Surprisingly rich repertoire of Wnt genes in the demosponge Halisarca dujardini.</title>
        <authorList>
            <person name="Borisenko I."/>
            <person name="Adamski M."/>
            <person name="Ereskovsky A."/>
            <person name="Adamska M."/>
        </authorList>
    </citation>
    <scope>NUCLEOTIDE SEQUENCE</scope>
</reference>
<evidence type="ECO:0000256" key="5">
    <source>
        <dbReference type="ARBA" id="ARBA00022530"/>
    </source>
</evidence>
<keyword evidence="4" id="KW-0964">Secreted</keyword>
<dbReference type="PANTHER" id="PTHR12027">
    <property type="entry name" value="WNT RELATED"/>
    <property type="match status" value="1"/>
</dbReference>
<sequence length="353" mass="38904">MTPTARDADTFLLMSRSLALQSGLVQPNGHLAPANCSEYLIKGVIQPHQYEVCMNNSYLVSAITKGLRRAIASCQSTFKNNIWNCTAYKGAYLLGRAIETKESKESAYARTLISAAITYDIATACRENIIPNCPCAHDFPFVTFEGDIVKFGGCSDNYGYAIEVNKAFTGGEEEAHKNVELSAFINSHNNELGRKVVSESYTDCRCHGQTGSCNIRICYKRLKPFTGADALTYDKYRGAVRVTLANHPSPMAGQVVVQGGSLQRDDMIYSDQSPSYCESNQEMNILGTHGRQCDTSHAGLGSCDVLCCGRGYWRTTKSIPIRKCETMFDSTTGRFEVLCSVTGNDIENRYFCN</sequence>
<name>A0A175BZM1_HALDU</name>
<accession>A0A175BZM1</accession>
<evidence type="ECO:0000256" key="8">
    <source>
        <dbReference type="RuleBase" id="RU003500"/>
    </source>
</evidence>
<gene>
    <name evidence="9" type="primary">WntD</name>
</gene>
<dbReference type="GO" id="GO:0005109">
    <property type="term" value="F:frizzled binding"/>
    <property type="evidence" value="ECO:0007669"/>
    <property type="project" value="TreeGrafter"/>
</dbReference>
<keyword evidence="7" id="KW-1015">Disulfide bond</keyword>
<dbReference type="EMBL" id="HADA01000005">
    <property type="protein sequence ID" value="CUW00360.1"/>
    <property type="molecule type" value="Transcribed_RNA"/>
</dbReference>
<keyword evidence="3 8" id="KW-0217">Developmental protein</keyword>
<dbReference type="GO" id="GO:0005125">
    <property type="term" value="F:cytokine activity"/>
    <property type="evidence" value="ECO:0007669"/>
    <property type="project" value="TreeGrafter"/>
</dbReference>
<evidence type="ECO:0000256" key="1">
    <source>
        <dbReference type="ARBA" id="ARBA00004498"/>
    </source>
</evidence>
<evidence type="ECO:0000256" key="4">
    <source>
        <dbReference type="ARBA" id="ARBA00022525"/>
    </source>
</evidence>
<dbReference type="PRINTS" id="PR01349">
    <property type="entry name" value="WNTPROTEIN"/>
</dbReference>
<proteinExistence type="inferred from homology"/>
<dbReference type="InterPro" id="IPR005817">
    <property type="entry name" value="Wnt"/>
</dbReference>
<keyword evidence="6 8" id="KW-0879">Wnt signaling pathway</keyword>
<dbReference type="GO" id="GO:0045165">
    <property type="term" value="P:cell fate commitment"/>
    <property type="evidence" value="ECO:0007669"/>
    <property type="project" value="TreeGrafter"/>
</dbReference>
<dbReference type="SMART" id="SM00097">
    <property type="entry name" value="WNT1"/>
    <property type="match status" value="1"/>
</dbReference>
<comment type="function">
    <text evidence="8">Ligand for members of the frizzled family of seven transmembrane receptors.</text>
</comment>